<organism evidence="1 2">
    <name type="scientific">Enterovirga rhinocerotis</name>
    <dbReference type="NCBI Taxonomy" id="1339210"/>
    <lineage>
        <taxon>Bacteria</taxon>
        <taxon>Pseudomonadati</taxon>
        <taxon>Pseudomonadota</taxon>
        <taxon>Alphaproteobacteria</taxon>
        <taxon>Hyphomicrobiales</taxon>
        <taxon>Methylobacteriaceae</taxon>
        <taxon>Enterovirga</taxon>
    </lineage>
</organism>
<keyword evidence="2" id="KW-1185">Reference proteome</keyword>
<sequence length="86" mass="9156">MKILVAALLLVIVLLLTLLYLLFQPGTTYQTSRHSPGRMQAALGRAVLQAAKNDPATATMVRAAVQATSDEDRALAAELIAALPQQ</sequence>
<accession>A0A4R7BYE1</accession>
<name>A0A4R7BYE1_9HYPH</name>
<evidence type="ECO:0000313" key="2">
    <source>
        <dbReference type="Proteomes" id="UP000295122"/>
    </source>
</evidence>
<gene>
    <name evidence="1" type="ORF">EV668_3118</name>
</gene>
<dbReference type="RefSeq" id="WP_133771534.1">
    <property type="nucleotide sequence ID" value="NZ_SNZR01000013.1"/>
</dbReference>
<comment type="caution">
    <text evidence="1">The sequence shown here is derived from an EMBL/GenBank/DDBJ whole genome shotgun (WGS) entry which is preliminary data.</text>
</comment>
<dbReference type="AlphaFoldDB" id="A0A4R7BYE1"/>
<reference evidence="1 2" key="1">
    <citation type="submission" date="2019-03" db="EMBL/GenBank/DDBJ databases">
        <title>Genomic Encyclopedia of Type Strains, Phase IV (KMG-IV): sequencing the most valuable type-strain genomes for metagenomic binning, comparative biology and taxonomic classification.</title>
        <authorList>
            <person name="Goeker M."/>
        </authorList>
    </citation>
    <scope>NUCLEOTIDE SEQUENCE [LARGE SCALE GENOMIC DNA]</scope>
    <source>
        <strain evidence="1 2">DSM 25903</strain>
    </source>
</reference>
<dbReference type="Proteomes" id="UP000295122">
    <property type="component" value="Unassembled WGS sequence"/>
</dbReference>
<protein>
    <submittedName>
        <fullName evidence="1">Uncharacterized protein</fullName>
    </submittedName>
</protein>
<dbReference type="EMBL" id="SNZR01000013">
    <property type="protein sequence ID" value="TDR90272.1"/>
    <property type="molecule type" value="Genomic_DNA"/>
</dbReference>
<proteinExistence type="predicted"/>
<evidence type="ECO:0000313" key="1">
    <source>
        <dbReference type="EMBL" id="TDR90272.1"/>
    </source>
</evidence>